<feature type="transmembrane region" description="Helical" evidence="6">
    <location>
        <begin position="263"/>
        <end position="283"/>
    </location>
</feature>
<dbReference type="OrthoDB" id="2985014at2759"/>
<feature type="transmembrane region" description="Helical" evidence="6">
    <location>
        <begin position="353"/>
        <end position="373"/>
    </location>
</feature>
<dbReference type="KEGG" id="tatv:25778299"/>
<evidence type="ECO:0000313" key="8">
    <source>
        <dbReference type="EMBL" id="EHK51105.1"/>
    </source>
</evidence>
<evidence type="ECO:0000256" key="4">
    <source>
        <dbReference type="ARBA" id="ARBA00022989"/>
    </source>
</evidence>
<feature type="transmembrane region" description="Helical" evidence="6">
    <location>
        <begin position="385"/>
        <end position="408"/>
    </location>
</feature>
<accession>G9NDY3</accession>
<evidence type="ECO:0000259" key="7">
    <source>
        <dbReference type="PROSITE" id="PS50850"/>
    </source>
</evidence>
<feature type="transmembrane region" description="Helical" evidence="6">
    <location>
        <begin position="144"/>
        <end position="166"/>
    </location>
</feature>
<keyword evidence="3 6" id="KW-0812">Transmembrane</keyword>
<evidence type="ECO:0000256" key="6">
    <source>
        <dbReference type="SAM" id="Phobius"/>
    </source>
</evidence>
<feature type="transmembrane region" description="Helical" evidence="6">
    <location>
        <begin position="290"/>
        <end position="308"/>
    </location>
</feature>
<evidence type="ECO:0000256" key="2">
    <source>
        <dbReference type="ARBA" id="ARBA00022448"/>
    </source>
</evidence>
<dbReference type="InterPro" id="IPR020846">
    <property type="entry name" value="MFS_dom"/>
</dbReference>
<feature type="transmembrane region" description="Helical" evidence="6">
    <location>
        <begin position="320"/>
        <end position="341"/>
    </location>
</feature>
<dbReference type="EMBL" id="ABDG02000010">
    <property type="protein sequence ID" value="EHK51105.1"/>
    <property type="molecule type" value="Genomic_DNA"/>
</dbReference>
<name>G9NDY3_HYPAI</name>
<dbReference type="Pfam" id="PF07690">
    <property type="entry name" value="MFS_1"/>
    <property type="match status" value="1"/>
</dbReference>
<proteinExistence type="predicted"/>
<comment type="subcellular location">
    <subcellularLocation>
        <location evidence="1">Membrane</location>
        <topology evidence="1">Multi-pass membrane protein</topology>
    </subcellularLocation>
</comment>
<dbReference type="SUPFAM" id="SSF103473">
    <property type="entry name" value="MFS general substrate transporter"/>
    <property type="match status" value="1"/>
</dbReference>
<dbReference type="PANTHER" id="PTHR43791">
    <property type="entry name" value="PERMEASE-RELATED"/>
    <property type="match status" value="1"/>
</dbReference>
<feature type="transmembrane region" description="Helical" evidence="6">
    <location>
        <begin position="111"/>
        <end position="132"/>
    </location>
</feature>
<organism evidence="8 9">
    <name type="scientific">Hypocrea atroviridis (strain ATCC 20476 / IMI 206040)</name>
    <name type="common">Trichoderma atroviride</name>
    <dbReference type="NCBI Taxonomy" id="452589"/>
    <lineage>
        <taxon>Eukaryota</taxon>
        <taxon>Fungi</taxon>
        <taxon>Dikarya</taxon>
        <taxon>Ascomycota</taxon>
        <taxon>Pezizomycotina</taxon>
        <taxon>Sordariomycetes</taxon>
        <taxon>Hypocreomycetidae</taxon>
        <taxon>Hypocreales</taxon>
        <taxon>Hypocreaceae</taxon>
        <taxon>Trichoderma</taxon>
    </lineage>
</organism>
<dbReference type="Gene3D" id="1.20.1250.20">
    <property type="entry name" value="MFS general substrate transporter like domains"/>
    <property type="match status" value="2"/>
</dbReference>
<reference evidence="8 9" key="1">
    <citation type="journal article" date="2011" name="Genome Biol.">
        <title>Comparative genome sequence analysis underscores mycoparasitism as the ancestral life style of Trichoderma.</title>
        <authorList>
            <person name="Kubicek C.P."/>
            <person name="Herrera-Estrella A."/>
            <person name="Seidl-Seiboth V."/>
            <person name="Martinez D.A."/>
            <person name="Druzhinina I.S."/>
            <person name="Thon M."/>
            <person name="Zeilinger S."/>
            <person name="Casas-Flores S."/>
            <person name="Horwitz B.A."/>
            <person name="Mukherjee P.K."/>
            <person name="Mukherjee M."/>
            <person name="Kredics L."/>
            <person name="Alcaraz L.D."/>
            <person name="Aerts A."/>
            <person name="Antal Z."/>
            <person name="Atanasova L."/>
            <person name="Cervantes-Badillo M.G."/>
            <person name="Challacombe J."/>
            <person name="Chertkov O."/>
            <person name="McCluskey K."/>
            <person name="Coulpier F."/>
            <person name="Deshpande N."/>
            <person name="von Doehren H."/>
            <person name="Ebbole D.J."/>
            <person name="Esquivel-Naranjo E.U."/>
            <person name="Fekete E."/>
            <person name="Flipphi M."/>
            <person name="Glaser F."/>
            <person name="Gomez-Rodriguez E.Y."/>
            <person name="Gruber S."/>
            <person name="Han C."/>
            <person name="Henrissat B."/>
            <person name="Hermosa R."/>
            <person name="Hernandez-Onate M."/>
            <person name="Karaffa L."/>
            <person name="Kosti I."/>
            <person name="Le Crom S."/>
            <person name="Lindquist E."/>
            <person name="Lucas S."/>
            <person name="Luebeck M."/>
            <person name="Luebeck P.S."/>
            <person name="Margeot A."/>
            <person name="Metz B."/>
            <person name="Misra M."/>
            <person name="Nevalainen H."/>
            <person name="Omann M."/>
            <person name="Packer N."/>
            <person name="Perrone G."/>
            <person name="Uresti-Rivera E.E."/>
            <person name="Salamov A."/>
            <person name="Schmoll M."/>
            <person name="Seiboth B."/>
            <person name="Shapiro H."/>
            <person name="Sukno S."/>
            <person name="Tamayo-Ramos J.A."/>
            <person name="Tisch D."/>
            <person name="Wiest A."/>
            <person name="Wilkinson H.H."/>
            <person name="Zhang M."/>
            <person name="Coutinho P.M."/>
            <person name="Kenerley C.M."/>
            <person name="Monte E."/>
            <person name="Baker S.E."/>
            <person name="Grigoriev I.V."/>
        </authorList>
    </citation>
    <scope>NUCLEOTIDE SEQUENCE [LARGE SCALE GENOMIC DNA]</scope>
    <source>
        <strain evidence="9">ATCC 20476 / IMI 206040</strain>
    </source>
</reference>
<protein>
    <recommendedName>
        <fullName evidence="7">Major facilitator superfamily (MFS) profile domain-containing protein</fullName>
    </recommendedName>
</protein>
<dbReference type="PANTHER" id="PTHR43791:SF32">
    <property type="entry name" value="MAJOR FACILITATOR SUPERFAMILY (MFS) PROFILE DOMAIN-CONTAINING PROTEIN"/>
    <property type="match status" value="1"/>
</dbReference>
<evidence type="ECO:0000256" key="1">
    <source>
        <dbReference type="ARBA" id="ARBA00004141"/>
    </source>
</evidence>
<sequence length="413" mass="45749">MNIASALTGGFAADIGVTQSTINLGNQLMFMGIVVFEIPCNMALQRIGPRKWISAQVLVFGFIAIMQVFIKNRGGFLATRLLLGFAEAGYIPGACYTLSTWYTKRELAKRVAIFFFGMFGGNAISPLLASGILQLDGHRGLRGWQWLFLLEGLFTISVSFILLLFLPGSPSRPKPLFGQGLIKFTDMDSNLLRRRLELDGGEDLDEQGLKKIPLAVIWSTVTHYRRWPHFVSTFVVFSTWSPLTTYTPSIIMSLGFDRTRANALAAVGAFIALAVVFLFAFISDRTNQRGASVIAAQTCYLITLIVAHQLQPHVGKWSRWGLWTAVNSFAVGYHPIHNSWVQLNCTDPREKSISIAMWVMSAISGLMVGTQYFQADDKPLYSTGLRTMIVMVSVGIASAAFQIAVYVVHNRRV</sequence>
<feature type="domain" description="Major facilitator superfamily (MFS) profile" evidence="7">
    <location>
        <begin position="1"/>
        <end position="413"/>
    </location>
</feature>
<feature type="transmembrane region" description="Helical" evidence="6">
    <location>
        <begin position="76"/>
        <end position="99"/>
    </location>
</feature>
<gene>
    <name evidence="8" type="ORF">TRIATDRAFT_232249</name>
</gene>
<dbReference type="OMA" id="FVVFSTW"/>
<dbReference type="GO" id="GO:0022857">
    <property type="term" value="F:transmembrane transporter activity"/>
    <property type="evidence" value="ECO:0007669"/>
    <property type="project" value="InterPro"/>
</dbReference>
<dbReference type="GO" id="GO:0016020">
    <property type="term" value="C:membrane"/>
    <property type="evidence" value="ECO:0007669"/>
    <property type="project" value="UniProtKB-SubCell"/>
</dbReference>
<keyword evidence="9" id="KW-1185">Reference proteome</keyword>
<feature type="non-terminal residue" evidence="8">
    <location>
        <position position="413"/>
    </location>
</feature>
<dbReference type="AlphaFoldDB" id="G9NDY3"/>
<dbReference type="PROSITE" id="PS50850">
    <property type="entry name" value="MFS"/>
    <property type="match status" value="1"/>
</dbReference>
<evidence type="ECO:0000313" key="9">
    <source>
        <dbReference type="Proteomes" id="UP000005426"/>
    </source>
</evidence>
<evidence type="ECO:0000256" key="3">
    <source>
        <dbReference type="ARBA" id="ARBA00022692"/>
    </source>
</evidence>
<dbReference type="GeneID" id="25778299"/>
<feature type="transmembrane region" description="Helical" evidence="6">
    <location>
        <begin position="52"/>
        <end position="70"/>
    </location>
</feature>
<keyword evidence="4 6" id="KW-1133">Transmembrane helix</keyword>
<dbReference type="Proteomes" id="UP000005426">
    <property type="component" value="Unassembled WGS sequence"/>
</dbReference>
<dbReference type="InterPro" id="IPR036259">
    <property type="entry name" value="MFS_trans_sf"/>
</dbReference>
<dbReference type="HOGENOM" id="CLU_001265_2_0_1"/>
<keyword evidence="5 6" id="KW-0472">Membrane</keyword>
<dbReference type="eggNOG" id="KOG2533">
    <property type="taxonomic scope" value="Eukaryota"/>
</dbReference>
<comment type="caution">
    <text evidence="8">The sequence shown here is derived from an EMBL/GenBank/DDBJ whole genome shotgun (WGS) entry which is preliminary data.</text>
</comment>
<evidence type="ECO:0000256" key="5">
    <source>
        <dbReference type="ARBA" id="ARBA00023136"/>
    </source>
</evidence>
<keyword evidence="2" id="KW-0813">Transport</keyword>
<dbReference type="InterPro" id="IPR011701">
    <property type="entry name" value="MFS"/>
</dbReference>